<dbReference type="CDD" id="cd23763">
    <property type="entry name" value="ASKHA_ATPase_ROK"/>
    <property type="match status" value="1"/>
</dbReference>
<dbReference type="Gene3D" id="1.10.10.10">
    <property type="entry name" value="Winged helix-like DNA-binding domain superfamily/Winged helix DNA-binding domain"/>
    <property type="match status" value="1"/>
</dbReference>
<dbReference type="InterPro" id="IPR000600">
    <property type="entry name" value="ROK"/>
</dbReference>
<dbReference type="InterPro" id="IPR043129">
    <property type="entry name" value="ATPase_NBD"/>
</dbReference>
<evidence type="ECO:0000256" key="1">
    <source>
        <dbReference type="ARBA" id="ARBA00006479"/>
    </source>
</evidence>
<organism evidence="2 3">
    <name type="scientific">Naasia aerilata</name>
    <dbReference type="NCBI Taxonomy" id="1162966"/>
    <lineage>
        <taxon>Bacteria</taxon>
        <taxon>Bacillati</taxon>
        <taxon>Actinomycetota</taxon>
        <taxon>Actinomycetes</taxon>
        <taxon>Micrococcales</taxon>
        <taxon>Microbacteriaceae</taxon>
        <taxon>Naasia</taxon>
    </lineage>
</organism>
<name>A0ABM8GD28_9MICO</name>
<keyword evidence="2" id="KW-0418">Kinase</keyword>
<dbReference type="EMBL" id="AP027731">
    <property type="protein sequence ID" value="BDZ46170.1"/>
    <property type="molecule type" value="Genomic_DNA"/>
</dbReference>
<dbReference type="Proteomes" id="UP001321498">
    <property type="component" value="Chromosome"/>
</dbReference>
<evidence type="ECO:0000313" key="2">
    <source>
        <dbReference type="EMBL" id="BDZ46170.1"/>
    </source>
</evidence>
<dbReference type="InterPro" id="IPR049874">
    <property type="entry name" value="ROK_cs"/>
</dbReference>
<proteinExistence type="inferred from homology"/>
<dbReference type="Gene3D" id="3.30.420.40">
    <property type="match status" value="2"/>
</dbReference>
<sequence length="384" mass="39820">MVTDAPALRPALGSGELFQHLRDGAPRTRAELAAVTGLARATVASRIDSLMSAGLVAPFGDAASTGGRPPSQFALNRAGRIIVAADLGASHSSIALCDLLGRPLEEELAEIRIADGPESILGHLAEVVMRLLAKANRSTDDVLALGMGLPGPVEFATGRPNNPPIMPGWDGFDVPHFLRERIPVPILVDNDVNLMAVGERALHYPGVDDLIFVKVATGLGAGVISSGTLQRGSRGIAGEIGHIRLARDGASLGAHAAGSFLAASLREQGLDTHSIPDVLHAVRESNPIALRTLRQAGRDIGEVLTACISFINPEVIVIGGSMAEAGDHLLAGVREVVYARSEPLATQNLVIAQSRAGSAAGVAGAAQLAIQHALSPEGLERIIR</sequence>
<accession>A0ABM8GD28</accession>
<gene>
    <name evidence="2" type="ORF">GCM10025866_20790</name>
</gene>
<dbReference type="PANTHER" id="PTHR18964">
    <property type="entry name" value="ROK (REPRESSOR, ORF, KINASE) FAMILY"/>
    <property type="match status" value="1"/>
</dbReference>
<evidence type="ECO:0000313" key="3">
    <source>
        <dbReference type="Proteomes" id="UP001321498"/>
    </source>
</evidence>
<dbReference type="InterPro" id="IPR036390">
    <property type="entry name" value="WH_DNA-bd_sf"/>
</dbReference>
<dbReference type="PROSITE" id="PS01125">
    <property type="entry name" value="ROK"/>
    <property type="match status" value="1"/>
</dbReference>
<dbReference type="GO" id="GO:0016301">
    <property type="term" value="F:kinase activity"/>
    <property type="evidence" value="ECO:0007669"/>
    <property type="project" value="UniProtKB-KW"/>
</dbReference>
<keyword evidence="3" id="KW-1185">Reference proteome</keyword>
<dbReference type="Pfam" id="PF00480">
    <property type="entry name" value="ROK"/>
    <property type="match status" value="1"/>
</dbReference>
<dbReference type="SUPFAM" id="SSF53067">
    <property type="entry name" value="Actin-like ATPase domain"/>
    <property type="match status" value="1"/>
</dbReference>
<dbReference type="RefSeq" id="WP_286279345.1">
    <property type="nucleotide sequence ID" value="NZ_AP027731.1"/>
</dbReference>
<dbReference type="SUPFAM" id="SSF46785">
    <property type="entry name" value="Winged helix' DNA-binding domain"/>
    <property type="match status" value="1"/>
</dbReference>
<comment type="similarity">
    <text evidence="1">Belongs to the ROK (NagC/XylR) family.</text>
</comment>
<protein>
    <submittedName>
        <fullName evidence="2">Sugar kinase</fullName>
    </submittedName>
</protein>
<reference evidence="3" key="1">
    <citation type="journal article" date="2019" name="Int. J. Syst. Evol. Microbiol.">
        <title>The Global Catalogue of Microorganisms (GCM) 10K type strain sequencing project: providing services to taxonomists for standard genome sequencing and annotation.</title>
        <authorList>
            <consortium name="The Broad Institute Genomics Platform"/>
            <consortium name="The Broad Institute Genome Sequencing Center for Infectious Disease"/>
            <person name="Wu L."/>
            <person name="Ma J."/>
        </authorList>
    </citation>
    <scope>NUCLEOTIDE SEQUENCE [LARGE SCALE GENOMIC DNA]</scope>
    <source>
        <strain evidence="3">NBRC 108725</strain>
    </source>
</reference>
<dbReference type="PANTHER" id="PTHR18964:SF173">
    <property type="entry name" value="GLUCOKINASE"/>
    <property type="match status" value="1"/>
</dbReference>
<keyword evidence="2" id="KW-0808">Transferase</keyword>
<dbReference type="InterPro" id="IPR036388">
    <property type="entry name" value="WH-like_DNA-bd_sf"/>
</dbReference>